<evidence type="ECO:0000313" key="1">
    <source>
        <dbReference type="EMBL" id="WOK99810.1"/>
    </source>
</evidence>
<sequence>MVMKLTMGDAKKRSKALKTAVGLPGVQSVTLEEDKIVIVGEGVDSVNLTRILRKKMGYVDLVSLWGKSRGNAPARRVFNIQWYVLPKESIVPFPDNRLHSNGEKELSRVYSPLDTRPHDRVVAVLPPLAVKVRKVHNICPEKVVPKGHSPLPSSKLSKVMLVKIDNA</sequence>
<protein>
    <submittedName>
        <fullName evidence="1">Uncharacterized protein</fullName>
    </submittedName>
</protein>
<reference evidence="1 2" key="1">
    <citation type="submission" date="2023-10" db="EMBL/GenBank/DDBJ databases">
        <title>Chromosome-scale genome assembly provides insights into flower coloration mechanisms of Canna indica.</title>
        <authorList>
            <person name="Li C."/>
        </authorList>
    </citation>
    <scope>NUCLEOTIDE SEQUENCE [LARGE SCALE GENOMIC DNA]</scope>
    <source>
        <tissue evidence="1">Flower</tissue>
    </source>
</reference>
<dbReference type="Gene3D" id="3.30.70.100">
    <property type="match status" value="1"/>
</dbReference>
<name>A0AAQ3Q5U2_9LILI</name>
<dbReference type="EMBL" id="CP136892">
    <property type="protein sequence ID" value="WOK99810.1"/>
    <property type="molecule type" value="Genomic_DNA"/>
</dbReference>
<accession>A0AAQ3Q5U2</accession>
<keyword evidence="2" id="KW-1185">Reference proteome</keyword>
<dbReference type="AlphaFoldDB" id="A0AAQ3Q5U2"/>
<dbReference type="InterPro" id="IPR044296">
    <property type="entry name" value="HIPP46"/>
</dbReference>
<dbReference type="PANTHER" id="PTHR46371">
    <property type="entry name" value="OS04G0464100 PROTEIN"/>
    <property type="match status" value="1"/>
</dbReference>
<organism evidence="1 2">
    <name type="scientific">Canna indica</name>
    <name type="common">Indian-shot</name>
    <dbReference type="NCBI Taxonomy" id="4628"/>
    <lineage>
        <taxon>Eukaryota</taxon>
        <taxon>Viridiplantae</taxon>
        <taxon>Streptophyta</taxon>
        <taxon>Embryophyta</taxon>
        <taxon>Tracheophyta</taxon>
        <taxon>Spermatophyta</taxon>
        <taxon>Magnoliopsida</taxon>
        <taxon>Liliopsida</taxon>
        <taxon>Zingiberales</taxon>
        <taxon>Cannaceae</taxon>
        <taxon>Canna</taxon>
    </lineage>
</organism>
<gene>
    <name evidence="1" type="ORF">Cni_G08522</name>
</gene>
<proteinExistence type="predicted"/>
<dbReference type="Proteomes" id="UP001327560">
    <property type="component" value="Chromosome 3"/>
</dbReference>
<evidence type="ECO:0000313" key="2">
    <source>
        <dbReference type="Proteomes" id="UP001327560"/>
    </source>
</evidence>